<evidence type="ECO:0000313" key="3">
    <source>
        <dbReference type="EMBL" id="WPF24848.1"/>
    </source>
</evidence>
<feature type="compositionally biased region" description="Polar residues" evidence="1">
    <location>
        <begin position="215"/>
        <end position="226"/>
    </location>
</feature>
<dbReference type="Proteomes" id="UP001174314">
    <property type="component" value="Chromosome"/>
</dbReference>
<sequence>MRTIAIVGGGPRGISVLERLGSFLRDSADQASAGDKPVTSAGNVAIHLIDDVEPGAGRVWRTDQSSTLCMNTLADAVTLFTEPGSTVRGPVLEGPTLYEWFQLLRGENLQPRPTDSDPSRARKKTELFREFPPTMPAEYEAEIRQTRPESHPLRALYGHYLRWVFDIAVDRLKAIPGVTVHIHKARAVDIRPSDAGTDGHEGADGPVGKQEAHAGQQSSQDTITLSDGTSIDADATILALGWTDTTANTAESVLAASVDAHPNLTWIHPGHPADQDLELVAGGHDTTDSAQDEPQPHRPDVIVRGLGMGFFDLMARLTIDRGGEFQRTSPSPFDLTYNPSGREPRLIVTSHHGYPYQPKPVFGSLPPAAPMPRLKSAVQALPSDPPAGSIDFSTTLWPAILRDAQAAYYRVLLCDSDEALRRVLRIIDDPAADPWSLHNDPRLDELVAPADRFDLPYYADPMSRITAELPEETNPDTTDAESAIRALTAAVKEALKNDLAEARRGRESAVKAGLQVIGVARKTVAIADEPGKFTPESRRGDYAEFVRIGATVGSGPPAFRTAELIALIDAGLVVFAGADPIVGVTTDHGDEPQFVLTSPTTGAHPMYSTTLIDAWQHKPNVNRSTDPLTRALVASGRMRPFALHTPHESEATRGDGSANREDSAKTHPTPTRAPEVDMETCRVIHPNGTTDPRVHMLGIPLQEMRADTTISPMPGTDPLMLQETDAAAASALGIARG</sequence>
<reference evidence="3 4" key="1">
    <citation type="submission" date="2023-10" db="EMBL/GenBank/DDBJ databases">
        <title>complete genome sequence of Corynebacterium pseudokroppenstedtii P15-C1.</title>
        <authorList>
            <person name="Bruggemann H."/>
            <person name="Poehlein A."/>
        </authorList>
    </citation>
    <scope>NUCLEOTIDE SEQUENCE [LARGE SCALE GENOMIC DNA]</scope>
    <source>
        <strain evidence="3 4">P15_C1</strain>
    </source>
</reference>
<evidence type="ECO:0000256" key="1">
    <source>
        <dbReference type="SAM" id="MobiDB-lite"/>
    </source>
</evidence>
<dbReference type="EMBL" id="CP137757">
    <property type="protein sequence ID" value="WPF24848.1"/>
    <property type="molecule type" value="Genomic_DNA"/>
</dbReference>
<feature type="region of interest" description="Disordered" evidence="1">
    <location>
        <begin position="191"/>
        <end position="226"/>
    </location>
</feature>
<feature type="compositionally biased region" description="Basic and acidic residues" evidence="1">
    <location>
        <begin position="645"/>
        <end position="665"/>
    </location>
</feature>
<feature type="compositionally biased region" description="Basic and acidic residues" evidence="1">
    <location>
        <begin position="191"/>
        <end position="203"/>
    </location>
</feature>
<evidence type="ECO:0000313" key="4">
    <source>
        <dbReference type="Proteomes" id="UP001174314"/>
    </source>
</evidence>
<feature type="region of interest" description="Disordered" evidence="1">
    <location>
        <begin position="643"/>
        <end position="674"/>
    </location>
</feature>
<name>A0AAU0Q141_9CORY</name>
<feature type="domain" description="FAD-dependent urate hydroxylase HpyO/Asp monooxygenase CreE-like FAD/NAD(P)-binding" evidence="2">
    <location>
        <begin position="5"/>
        <end position="197"/>
    </location>
</feature>
<dbReference type="InterPro" id="IPR038732">
    <property type="entry name" value="HpyO/CreE_NAD-binding"/>
</dbReference>
<dbReference type="Pfam" id="PF13454">
    <property type="entry name" value="NAD_binding_9"/>
    <property type="match status" value="1"/>
</dbReference>
<dbReference type="RefSeq" id="WP_236881700.1">
    <property type="nucleotide sequence ID" value="NZ_CP137757.1"/>
</dbReference>
<dbReference type="InterPro" id="IPR052189">
    <property type="entry name" value="L-asp_N-monooxygenase_NS-form"/>
</dbReference>
<dbReference type="PANTHER" id="PTHR40254:SF1">
    <property type="entry name" value="BLR0577 PROTEIN"/>
    <property type="match status" value="1"/>
</dbReference>
<protein>
    <submittedName>
        <fullName evidence="3">FAD/NAD(P)-binding protein</fullName>
    </submittedName>
</protein>
<dbReference type="PANTHER" id="PTHR40254">
    <property type="entry name" value="BLR0577 PROTEIN"/>
    <property type="match status" value="1"/>
</dbReference>
<dbReference type="AlphaFoldDB" id="A0AAU0Q141"/>
<dbReference type="KEGG" id="cpsk:Q0N40_10075"/>
<evidence type="ECO:0000259" key="2">
    <source>
        <dbReference type="Pfam" id="PF13454"/>
    </source>
</evidence>
<keyword evidence="4" id="KW-1185">Reference proteome</keyword>
<organism evidence="3 4">
    <name type="scientific">Corynebacterium pseudokroppenstedtii</name>
    <dbReference type="NCBI Taxonomy" id="2804917"/>
    <lineage>
        <taxon>Bacteria</taxon>
        <taxon>Bacillati</taxon>
        <taxon>Actinomycetota</taxon>
        <taxon>Actinomycetes</taxon>
        <taxon>Mycobacteriales</taxon>
        <taxon>Corynebacteriaceae</taxon>
        <taxon>Corynebacterium</taxon>
    </lineage>
</organism>
<accession>A0AAU0Q141</accession>
<gene>
    <name evidence="3" type="ORF">Q0N40_10075</name>
</gene>
<proteinExistence type="predicted"/>